<keyword evidence="1" id="KW-1133">Transmembrane helix</keyword>
<feature type="transmembrane region" description="Helical" evidence="1">
    <location>
        <begin position="288"/>
        <end position="305"/>
    </location>
</feature>
<feature type="transmembrane region" description="Helical" evidence="1">
    <location>
        <begin position="317"/>
        <end position="335"/>
    </location>
</feature>
<dbReference type="Proteomes" id="UP001078443">
    <property type="component" value="Unassembled WGS sequence"/>
</dbReference>
<feature type="transmembrane region" description="Helical" evidence="1">
    <location>
        <begin position="21"/>
        <end position="43"/>
    </location>
</feature>
<feature type="transmembrane region" description="Helical" evidence="1">
    <location>
        <begin position="92"/>
        <end position="112"/>
    </location>
</feature>
<proteinExistence type="predicted"/>
<protein>
    <submittedName>
        <fullName evidence="2">Glucosyltransferase domain-containing protein</fullName>
    </submittedName>
</protein>
<keyword evidence="3" id="KW-1185">Reference proteome</keyword>
<feature type="transmembrane region" description="Helical" evidence="1">
    <location>
        <begin position="347"/>
        <end position="367"/>
    </location>
</feature>
<feature type="transmembrane region" description="Helical" evidence="1">
    <location>
        <begin position="222"/>
        <end position="243"/>
    </location>
</feature>
<evidence type="ECO:0000313" key="3">
    <source>
        <dbReference type="Proteomes" id="UP001078443"/>
    </source>
</evidence>
<feature type="transmembrane region" description="Helical" evidence="1">
    <location>
        <begin position="188"/>
        <end position="210"/>
    </location>
</feature>
<feature type="transmembrane region" description="Helical" evidence="1">
    <location>
        <begin position="63"/>
        <end position="80"/>
    </location>
</feature>
<reference evidence="2" key="1">
    <citation type="submission" date="2022-12" db="EMBL/GenBank/DDBJ databases">
        <authorList>
            <person name="Wang J."/>
        </authorList>
    </citation>
    <scope>NUCLEOTIDE SEQUENCE</scope>
    <source>
        <strain evidence="2">HY-45-18</strain>
    </source>
</reference>
<dbReference type="Pfam" id="PF14264">
    <property type="entry name" value="Glucos_trans_II"/>
    <property type="match status" value="1"/>
</dbReference>
<keyword evidence="1" id="KW-0472">Membrane</keyword>
<comment type="caution">
    <text evidence="2">The sequence shown here is derived from an EMBL/GenBank/DDBJ whole genome shotgun (WGS) entry which is preliminary data.</text>
</comment>
<sequence>MMKFKEFIKEKNVLVEGKQIYIINYLHIFLCYLILNFCIYGPLCRKHYATDSYNMFFTKAKGAFIWNGRVIPYFFSLVYNKFNVNIIEIQSITTSLTIVCLSVIATLLFVIFYNKLKNHSCISFFTIFFACMLATVNFIILEWFLFPEVVLFYTMGMLLAVWAAKVFADRKKTCWNFCVASIYALSSMYMYQININIFMIVVCILIAMNNEFKTNKKSIKETILGILVGFSAAVVSLITNHIIKLIRPNTNFRKSGFSLTSIYPNVIEVIKGQKPIWLNGMNLMKAPWMLYFLVIMLFVIFFAFLQKRRKDKEVSIIFLIFVLGVSFIVIFNPSYFLSTGVWLTPRVIVALPYFLSLLPIIALYSYTGKGVSKYQFIVLSMVILLLIPNIRTTQNIIIDHFATNKIDEEYAYLISKEISAYEKSNNIEIKYIARAKDKKGGWKYNGIDYMAYDVNVRGFYREWSDVNLIKFVSGRDFRIKHMNNEIYNKYFKDKDWNYFNPNEQLVFVGDTLYWCKY</sequence>
<evidence type="ECO:0000256" key="1">
    <source>
        <dbReference type="SAM" id="Phobius"/>
    </source>
</evidence>
<feature type="transmembrane region" description="Helical" evidence="1">
    <location>
        <begin position="150"/>
        <end position="168"/>
    </location>
</feature>
<dbReference type="RefSeq" id="WP_268040813.1">
    <property type="nucleotide sequence ID" value="NZ_JAPQER010000003.1"/>
</dbReference>
<dbReference type="InterPro" id="IPR025686">
    <property type="entry name" value="Glucos_trans_II"/>
</dbReference>
<dbReference type="EMBL" id="JAPQER010000003">
    <property type="protein sequence ID" value="MCY6484511.1"/>
    <property type="molecule type" value="Genomic_DNA"/>
</dbReference>
<keyword evidence="1" id="KW-0812">Transmembrane</keyword>
<gene>
    <name evidence="2" type="ORF">OW763_09180</name>
</gene>
<evidence type="ECO:0000313" key="2">
    <source>
        <dbReference type="EMBL" id="MCY6484511.1"/>
    </source>
</evidence>
<organism evidence="2 3">
    <name type="scientific">Clostridium aestuarii</name>
    <dbReference type="NCBI Taxonomy" id="338193"/>
    <lineage>
        <taxon>Bacteria</taxon>
        <taxon>Bacillati</taxon>
        <taxon>Bacillota</taxon>
        <taxon>Clostridia</taxon>
        <taxon>Eubacteriales</taxon>
        <taxon>Clostridiaceae</taxon>
        <taxon>Clostridium</taxon>
    </lineage>
</organism>
<accession>A0ABT4CZU8</accession>
<name>A0ABT4CZU8_9CLOT</name>
<feature type="transmembrane region" description="Helical" evidence="1">
    <location>
        <begin position="124"/>
        <end position="145"/>
    </location>
</feature>
<feature type="transmembrane region" description="Helical" evidence="1">
    <location>
        <begin position="374"/>
        <end position="390"/>
    </location>
</feature>